<sequence length="308" mass="35608">MRLAVLCIVKNEASSLLEWIAWHRVQGVTDFYIVDNYSTDQTWPLLQQLAVQTDWLHCYRIPTVGSRPPQMHAYRRLLPLLQKKADVVAMIDADEYLMPMGEHSMADLCQQWFADAEVGAVALNWACFGSAGQIFAEEGFVFERFCQRFAPERLHNLHYKTLFRPGSVDRLVSPHQVKLKQGRIINSAGEPLRDHAKHTKGLSAALDWRHARVNHYVVKSLEEFLVRKSTVGSAASTTKKKHRTYFDKHNHNDELDQSALSYRAAVDTDYRHLQTLVRDVSPNTRSWRLRLQDKYWHLKMKLDALLGN</sequence>
<dbReference type="Proteomes" id="UP001236258">
    <property type="component" value="Unassembled WGS sequence"/>
</dbReference>
<dbReference type="GO" id="GO:0016757">
    <property type="term" value="F:glycosyltransferase activity"/>
    <property type="evidence" value="ECO:0007669"/>
    <property type="project" value="UniProtKB-KW"/>
</dbReference>
<dbReference type="Gene3D" id="3.90.550.10">
    <property type="entry name" value="Spore Coat Polysaccharide Biosynthesis Protein SpsA, Chain A"/>
    <property type="match status" value="1"/>
</dbReference>
<evidence type="ECO:0000256" key="3">
    <source>
        <dbReference type="ARBA" id="ARBA00022989"/>
    </source>
</evidence>
<organism evidence="4 5">
    <name type="scientific">Alkalimonas delamerensis</name>
    <dbReference type="NCBI Taxonomy" id="265981"/>
    <lineage>
        <taxon>Bacteria</taxon>
        <taxon>Pseudomonadati</taxon>
        <taxon>Pseudomonadota</taxon>
        <taxon>Gammaproteobacteria</taxon>
        <taxon>Alkalimonas</taxon>
    </lineage>
</organism>
<name>A0ABT9GPT0_9GAMM</name>
<dbReference type="PANTHER" id="PTHR21461">
    <property type="entry name" value="GLYCOSYLTRANSFERASE FAMILY 92 PROTEIN"/>
    <property type="match status" value="1"/>
</dbReference>
<dbReference type="RefSeq" id="WP_305945061.1">
    <property type="nucleotide sequence ID" value="NZ_JAUZVY010000002.1"/>
</dbReference>
<gene>
    <name evidence="4" type="ORF">Q3O59_08025</name>
</gene>
<dbReference type="InterPro" id="IPR029044">
    <property type="entry name" value="Nucleotide-diphossugar_trans"/>
</dbReference>
<keyword evidence="3" id="KW-1133">Transmembrane helix</keyword>
<dbReference type="SUPFAM" id="SSF53448">
    <property type="entry name" value="Nucleotide-diphospho-sugar transferases"/>
    <property type="match status" value="1"/>
</dbReference>
<comment type="subcellular location">
    <subcellularLocation>
        <location evidence="1">Membrane</location>
        <topology evidence="1">Single-pass membrane protein</topology>
    </subcellularLocation>
</comment>
<dbReference type="Pfam" id="PF13704">
    <property type="entry name" value="Glyco_tranf_2_4"/>
    <property type="match status" value="1"/>
</dbReference>
<keyword evidence="5" id="KW-1185">Reference proteome</keyword>
<comment type="caution">
    <text evidence="4">The sequence shown here is derived from an EMBL/GenBank/DDBJ whole genome shotgun (WGS) entry which is preliminary data.</text>
</comment>
<protein>
    <submittedName>
        <fullName evidence="4">Glycosyltransferase family 2 protein</fullName>
        <ecNumber evidence="4">2.4.-.-</ecNumber>
    </submittedName>
</protein>
<proteinExistence type="predicted"/>
<evidence type="ECO:0000256" key="1">
    <source>
        <dbReference type="ARBA" id="ARBA00004167"/>
    </source>
</evidence>
<evidence type="ECO:0000256" key="2">
    <source>
        <dbReference type="ARBA" id="ARBA00022692"/>
    </source>
</evidence>
<keyword evidence="4" id="KW-0328">Glycosyltransferase</keyword>
<accession>A0ABT9GPT0</accession>
<evidence type="ECO:0000313" key="4">
    <source>
        <dbReference type="EMBL" id="MDP4528974.1"/>
    </source>
</evidence>
<dbReference type="EMBL" id="JAUZVY010000002">
    <property type="protein sequence ID" value="MDP4528974.1"/>
    <property type="molecule type" value="Genomic_DNA"/>
</dbReference>
<dbReference type="EC" id="2.4.-.-" evidence="4"/>
<keyword evidence="4" id="KW-0808">Transferase</keyword>
<evidence type="ECO:0000313" key="5">
    <source>
        <dbReference type="Proteomes" id="UP001236258"/>
    </source>
</evidence>
<keyword evidence="2" id="KW-0812">Transmembrane</keyword>
<reference evidence="4 5" key="1">
    <citation type="submission" date="2023-08" db="EMBL/GenBank/DDBJ databases">
        <authorList>
            <person name="Joshi A."/>
            <person name="Thite S."/>
        </authorList>
    </citation>
    <scope>NUCLEOTIDE SEQUENCE [LARGE SCALE GENOMIC DNA]</scope>
    <source>
        <strain evidence="4 5">1E1</strain>
    </source>
</reference>
<dbReference type="PANTHER" id="PTHR21461:SF69">
    <property type="entry name" value="GLYCOSYLTRANSFERASE FAMILY 92 PROTEIN"/>
    <property type="match status" value="1"/>
</dbReference>
<keyword evidence="3" id="KW-0472">Membrane</keyword>
<dbReference type="CDD" id="cd00761">
    <property type="entry name" value="Glyco_tranf_GTA_type"/>
    <property type="match status" value="1"/>
</dbReference>